<dbReference type="GO" id="GO:0034455">
    <property type="term" value="C:t-UTP complex"/>
    <property type="evidence" value="ECO:0007669"/>
    <property type="project" value="TreeGrafter"/>
</dbReference>
<dbReference type="InterPro" id="IPR056473">
    <property type="entry name" value="HEAT_Utp10/HEAT1"/>
</dbReference>
<organism evidence="10 11">
    <name type="scientific">Boletus reticuloceps</name>
    <dbReference type="NCBI Taxonomy" id="495285"/>
    <lineage>
        <taxon>Eukaryota</taxon>
        <taxon>Fungi</taxon>
        <taxon>Dikarya</taxon>
        <taxon>Basidiomycota</taxon>
        <taxon>Agaricomycotina</taxon>
        <taxon>Agaricomycetes</taxon>
        <taxon>Agaricomycetidae</taxon>
        <taxon>Boletales</taxon>
        <taxon>Boletineae</taxon>
        <taxon>Boletaceae</taxon>
        <taxon>Boletoideae</taxon>
        <taxon>Boletus</taxon>
    </lineage>
</organism>
<dbReference type="GO" id="GO:0030515">
    <property type="term" value="F:snoRNA binding"/>
    <property type="evidence" value="ECO:0007669"/>
    <property type="project" value="TreeGrafter"/>
</dbReference>
<evidence type="ECO:0000256" key="8">
    <source>
        <dbReference type="RuleBase" id="RU367065"/>
    </source>
</evidence>
<dbReference type="EMBL" id="JAGFBS010000067">
    <property type="protein sequence ID" value="KAG6369730.1"/>
    <property type="molecule type" value="Genomic_DNA"/>
</dbReference>
<comment type="caution">
    <text evidence="10">The sequence shown here is derived from an EMBL/GenBank/DDBJ whole genome shotgun (WGS) entry which is preliminary data.</text>
</comment>
<dbReference type="InterPro" id="IPR012954">
    <property type="entry name" value="BP28_C_dom"/>
</dbReference>
<evidence type="ECO:0000256" key="3">
    <source>
        <dbReference type="ARBA" id="ARBA00015399"/>
    </source>
</evidence>
<dbReference type="GO" id="GO:0000462">
    <property type="term" value="P:maturation of SSU-rRNA from tricistronic rRNA transcript (SSU-rRNA, 5.8S rRNA, LSU-rRNA)"/>
    <property type="evidence" value="ECO:0007669"/>
    <property type="project" value="TreeGrafter"/>
</dbReference>
<evidence type="ECO:0000259" key="9">
    <source>
        <dbReference type="SMART" id="SM01036"/>
    </source>
</evidence>
<dbReference type="PANTHER" id="PTHR13457">
    <property type="entry name" value="BAP28"/>
    <property type="match status" value="1"/>
</dbReference>
<evidence type="ECO:0000256" key="7">
    <source>
        <dbReference type="ARBA" id="ARBA00023274"/>
    </source>
</evidence>
<keyword evidence="11" id="KW-1185">Reference proteome</keyword>
<feature type="domain" description="BP28 C-terminal" evidence="9">
    <location>
        <begin position="1815"/>
        <end position="1954"/>
    </location>
</feature>
<sequence length="2098" mass="229436">MPSVLASQLAASTSLNASLLQDRSKKRQTESYLFTGRDADLHDLDSIHALASTAFTHLRSLSPAFSSKSLNVGPDGSPCAVDFENVLFSDAARALDRTLQTSEYNANLDQNINACLALLGPWLMDAPTNKVLEWLIRRTNEFNVPAILALFLPYHESPHFVKMLSILHIQPNSSFSFLLPFKSAAKPLARSALVKTMVSDTEVARFVANLLPVAVKCSHSHRTLLAFHVATMHDYISSSPSLDDGVLAFTLPSLLTPLHSSQKDANIALGSFVLLSTLSQRVNLKPAAVSAIIVAMTTQVRGARGSGKGSVSTAHFVKTAVAICSSQQDIQTFPLSASQLCTKMSGFSDELSKAIAVVGAQQFILPLLRSLGERIHEHRVSSLYATLINTTNAPVAVIKELSRILIRLATLLPNADHGIVEAETREKTIRAARSLLSSVHQRHLELLRGVADDILSEASAKAGEQNEDRKERKKMANELLTSFSLSHPLAESSNINEVVVASASTSKETRVAAVEKMYSMLEAAQNKMSAPDMASIQSALLGRVYDTHIGVLQALYASPDLFLSTIASTSSPQQLLDMITFQLSPTPPARAVLCVHAAFISGPLIKTHPDLTSAVQQTALFPFLFASKTKFRTARSVWTAIKGSGDFQMGWLRGCGDVWEQMSLLGEEADKDGNDGDSDKVCEANLGVADKIAENILAASNSTQDVTVLLSKLHDPLPHARALAYLVCRALLMRTSGDQQVLLAHRCTHAMRLTLLEAGDSLSLEEALDARYVGTKAFIKPGGRSTLHALQTSILVLIPALPVPPKFSAAWTSVLSSVDQTPSDPSQCYVSLMQEIYALASVSASTVPNQFSTSVLQALFLNLRDSSLAFLLGILLSSSPSLERVRTHALLHVLAFVRGHSSASAIDFQTVLPSLIAILMDVRSDKRDRALIFEIISLLGGTSEKKHVYALDTIYGSASTQLQYVDTKALSTYVKALVNNKEQLIQDANYIQVFHQKHLEESTTKYRRRIMCFLLSHVVSHPFPSARIALLCSIESVVDSSKSHMLRPVMKDLMQDAAPIAQMFGTSFEAYVSLVVAGFLMVTAAILRDQNDNESWQVFLSGLRFYLHSNSDAAARKLYVNALGQRIFSQLDPEKRSEICMVLLQVGCEGGEAYLASRTLLGKLLKDAKLINHLLAQFRPEQPESDAPVNKRAKLDSSPHVSEISKLQPLTLLAEVLGTTEIPRSLDLVSNLLETLNRIVRSDLWGPSDTSYVCQMLMAAIEKSASKGTRPSARPIRLDVLVELIRVTDNPQTFNEALLLMASLARLTPDSVLHNIMPIFTFMGSNVFHRDDSYSFKVVQNTIDNIVPVMVSSLKTKHLDGFDLYVGARDFLRIFTDASNHIPRHRRHNFFVHLTGVLGARTFLAPVCMLLIDKVTNRASRQTPEEAQNTLILPSSLLRHFDRSLQLFVLTEVLKECLRLRSQLLTPENTVPAILDYPRDGEHSLSTSATLKRRIQALVLFVSTSLTPADPDAPTNGEGGNTTDVITHLLDLATPPTGDAPEDGVVTIVAAAQSAIERIMNVISAREFLTASRVMLASEDTKVKAGALGVVSARIPLVTERLREECQATIIELIGLIRNVIERQSAGPLVESALAALKALGSTCCDGEETTLLSTLPHVLKVVRSRTSAAAAVSVLPYYIATLGPRIIPHFRDIAQECISILREGLKGKTQLADAGEAALATLQSLLSSLPAFYGAKELIDIAKLYIDYSAVSTIQNNPLTGLTKAISKRTSAEVLLPVLYDLWPNVDKAQTKEDVNGMIGYFTLLKRALHAAPRPEVLDHLRPLFKVFMGAFDVKMVFGFTEGEPHVISAFTELVVKLNENAFKPLLRRMHDWAFAEEKATDERRITFCHVYTTLLDYFKGLMNPYMSTLLRPLTEVLQSFSSSLKTGPTDLALWLGIITVLTKSLEADDGVFWREDKLSALLPHLLSQVPCVVHLPSPFPDTFAPSETPPKTPRERLVSCLVSVTVLLPNTSSDLLKHLNLDLLMHTRSEDARVRILALACATEMWRAEGGKLVGFVGETATFITECAEDDNDSVVREAHQLKDAVERVAGSISGL</sequence>
<evidence type="ECO:0000256" key="4">
    <source>
        <dbReference type="ARBA" id="ARBA00022517"/>
    </source>
</evidence>
<comment type="subunit">
    <text evidence="8">Component of the ribosomal small subunit (SSU) processome.</text>
</comment>
<keyword evidence="4 8" id="KW-0690">Ribosome biogenesis</keyword>
<dbReference type="Pfam" id="PF08146">
    <property type="entry name" value="BP28CT"/>
    <property type="match status" value="1"/>
</dbReference>
<dbReference type="Pfam" id="PF12397">
    <property type="entry name" value="U3snoRNP10"/>
    <property type="match status" value="1"/>
</dbReference>
<evidence type="ECO:0000256" key="2">
    <source>
        <dbReference type="ARBA" id="ARBA00010559"/>
    </source>
</evidence>
<dbReference type="GO" id="GO:0032040">
    <property type="term" value="C:small-subunit processome"/>
    <property type="evidence" value="ECO:0007669"/>
    <property type="project" value="TreeGrafter"/>
</dbReference>
<dbReference type="GO" id="GO:0030686">
    <property type="term" value="C:90S preribosome"/>
    <property type="evidence" value="ECO:0007669"/>
    <property type="project" value="TreeGrafter"/>
</dbReference>
<name>A0A8I2YD62_9AGAM</name>
<evidence type="ECO:0000256" key="5">
    <source>
        <dbReference type="ARBA" id="ARBA00022552"/>
    </source>
</evidence>
<dbReference type="SUPFAM" id="SSF48371">
    <property type="entry name" value="ARM repeat"/>
    <property type="match status" value="1"/>
</dbReference>
<dbReference type="Pfam" id="PF23243">
    <property type="entry name" value="HEAT_HEATR1"/>
    <property type="match status" value="1"/>
</dbReference>
<comment type="subcellular location">
    <subcellularLocation>
        <location evidence="1 8">Nucleus</location>
        <location evidence="1 8">Nucleolus</location>
    </subcellularLocation>
</comment>
<gene>
    <name evidence="10" type="ORF">JVT61DRAFT_13599</name>
</gene>
<dbReference type="SMART" id="SM01036">
    <property type="entry name" value="BP28CT"/>
    <property type="match status" value="1"/>
</dbReference>
<accession>A0A8I2YD62</accession>
<dbReference type="PANTHER" id="PTHR13457:SF1">
    <property type="entry name" value="HEAT REPEAT-CONTAINING PROTEIN 1"/>
    <property type="match status" value="1"/>
</dbReference>
<evidence type="ECO:0000256" key="1">
    <source>
        <dbReference type="ARBA" id="ARBA00004604"/>
    </source>
</evidence>
<protein>
    <recommendedName>
        <fullName evidence="3 8">U3 small nucleolar RNA-associated protein 10</fullName>
    </recommendedName>
</protein>
<evidence type="ECO:0000313" key="10">
    <source>
        <dbReference type="EMBL" id="KAG6369730.1"/>
    </source>
</evidence>
<evidence type="ECO:0000313" key="11">
    <source>
        <dbReference type="Proteomes" id="UP000683000"/>
    </source>
</evidence>
<dbReference type="Proteomes" id="UP000683000">
    <property type="component" value="Unassembled WGS sequence"/>
</dbReference>
<keyword evidence="6 8" id="KW-0539">Nucleus</keyword>
<dbReference type="InterPro" id="IPR016024">
    <property type="entry name" value="ARM-type_fold"/>
</dbReference>
<reference evidence="10" key="1">
    <citation type="submission" date="2021-03" db="EMBL/GenBank/DDBJ databases">
        <title>Evolutionary innovations through gain and loss of genes in the ectomycorrhizal Boletales.</title>
        <authorList>
            <person name="Wu G."/>
            <person name="Miyauchi S."/>
            <person name="Morin E."/>
            <person name="Yang Z.-L."/>
            <person name="Xu J."/>
            <person name="Martin F.M."/>
        </authorList>
    </citation>
    <scope>NUCLEOTIDE SEQUENCE</scope>
    <source>
        <strain evidence="10">BR01</strain>
    </source>
</reference>
<keyword evidence="7 8" id="KW-0687">Ribonucleoprotein</keyword>
<dbReference type="GO" id="GO:0045943">
    <property type="term" value="P:positive regulation of transcription by RNA polymerase I"/>
    <property type="evidence" value="ECO:0007669"/>
    <property type="project" value="TreeGrafter"/>
</dbReference>
<dbReference type="InterPro" id="IPR040191">
    <property type="entry name" value="UTP10"/>
</dbReference>
<dbReference type="OrthoDB" id="31183at2759"/>
<dbReference type="InterPro" id="IPR022125">
    <property type="entry name" value="U3snoRNP10_N"/>
</dbReference>
<comment type="function">
    <text evidence="8">Involved in nucleolar processing of pre-18S ribosomal RNA.</text>
</comment>
<evidence type="ECO:0000256" key="6">
    <source>
        <dbReference type="ARBA" id="ARBA00023242"/>
    </source>
</evidence>
<keyword evidence="5 8" id="KW-0698">rRNA processing</keyword>
<proteinExistence type="inferred from homology"/>
<comment type="similarity">
    <text evidence="2 8">Belongs to the HEATR1/UTP10 family.</text>
</comment>